<feature type="domain" description="Ras-associating" evidence="1">
    <location>
        <begin position="23"/>
        <end position="90"/>
    </location>
</feature>
<sequence>MEARQMTQPISVVVEGRNYYPMVTKKTTCGDVIKYLLKYSQQKEKDKDSYSLIASNGIIEQKLPKKAKIMKVAEDLMPEANKVKFILRKKCRFVPKVCIDMHGRIYHKSSSKVRKDAPDSSSASKH</sequence>
<dbReference type="EMBL" id="JBJQND010000017">
    <property type="protein sequence ID" value="KAL3843229.1"/>
    <property type="molecule type" value="Genomic_DNA"/>
</dbReference>
<dbReference type="EMBL" id="JBJQND010000017">
    <property type="protein sequence ID" value="KAL3843226.1"/>
    <property type="molecule type" value="Genomic_DNA"/>
</dbReference>
<evidence type="ECO:0000313" key="3">
    <source>
        <dbReference type="EMBL" id="KAL3843229.1"/>
    </source>
</evidence>
<reference evidence="3 4" key="1">
    <citation type="submission" date="2024-11" db="EMBL/GenBank/DDBJ databases">
        <title>Chromosome-level genome assembly of the freshwater bivalve Anodonta woodiana.</title>
        <authorList>
            <person name="Chen X."/>
        </authorList>
    </citation>
    <scope>NUCLEOTIDE SEQUENCE [LARGE SCALE GENOMIC DNA]</scope>
    <source>
        <strain evidence="3">MN2024</strain>
        <tissue evidence="3">Gills</tissue>
    </source>
</reference>
<accession>A0ABD3U1F0</accession>
<evidence type="ECO:0000313" key="2">
    <source>
        <dbReference type="EMBL" id="KAL3843226.1"/>
    </source>
</evidence>
<dbReference type="Pfam" id="PF00788">
    <property type="entry name" value="RA"/>
    <property type="match status" value="1"/>
</dbReference>
<keyword evidence="4" id="KW-1185">Reference proteome</keyword>
<dbReference type="Gene3D" id="3.10.20.90">
    <property type="entry name" value="Phosphatidylinositol 3-kinase Catalytic Subunit, Chain A, domain 1"/>
    <property type="match status" value="1"/>
</dbReference>
<name>A0ABD3U1F0_SINWO</name>
<dbReference type="InterPro" id="IPR000159">
    <property type="entry name" value="RA_dom"/>
</dbReference>
<proteinExistence type="predicted"/>
<dbReference type="Proteomes" id="UP001634394">
    <property type="component" value="Unassembled WGS sequence"/>
</dbReference>
<dbReference type="SUPFAM" id="SSF54236">
    <property type="entry name" value="Ubiquitin-like"/>
    <property type="match status" value="1"/>
</dbReference>
<comment type="caution">
    <text evidence="3">The sequence shown here is derived from an EMBL/GenBank/DDBJ whole genome shotgun (WGS) entry which is preliminary data.</text>
</comment>
<organism evidence="3 4">
    <name type="scientific">Sinanodonta woodiana</name>
    <name type="common">Chinese pond mussel</name>
    <name type="synonym">Anodonta woodiana</name>
    <dbReference type="NCBI Taxonomy" id="1069815"/>
    <lineage>
        <taxon>Eukaryota</taxon>
        <taxon>Metazoa</taxon>
        <taxon>Spiralia</taxon>
        <taxon>Lophotrochozoa</taxon>
        <taxon>Mollusca</taxon>
        <taxon>Bivalvia</taxon>
        <taxon>Autobranchia</taxon>
        <taxon>Heteroconchia</taxon>
        <taxon>Palaeoheterodonta</taxon>
        <taxon>Unionida</taxon>
        <taxon>Unionoidea</taxon>
        <taxon>Unionidae</taxon>
        <taxon>Unioninae</taxon>
        <taxon>Sinanodonta</taxon>
    </lineage>
</organism>
<protein>
    <recommendedName>
        <fullName evidence="1">Ras-associating domain-containing protein</fullName>
    </recommendedName>
</protein>
<dbReference type="AlphaFoldDB" id="A0ABD3U1F0"/>
<evidence type="ECO:0000313" key="4">
    <source>
        <dbReference type="Proteomes" id="UP001634394"/>
    </source>
</evidence>
<dbReference type="InterPro" id="IPR029071">
    <property type="entry name" value="Ubiquitin-like_domsf"/>
</dbReference>
<evidence type="ECO:0000259" key="1">
    <source>
        <dbReference type="Pfam" id="PF00788"/>
    </source>
</evidence>
<gene>
    <name evidence="2" type="ORF">ACJMK2_021170</name>
    <name evidence="3" type="ORF">ACJMK2_021173</name>
</gene>